<feature type="domain" description="PNPLA" evidence="5">
    <location>
        <begin position="13"/>
        <end position="238"/>
    </location>
</feature>
<dbReference type="AlphaFoldDB" id="A0A839HNL8"/>
<comment type="caution">
    <text evidence="6">The sequence shown here is derived from an EMBL/GenBank/DDBJ whole genome shotgun (WGS) entry which is preliminary data.</text>
</comment>
<sequence>MAPEPSHAPRTALLLTGGGARAAYQVGVLQALARIRRDCAAAGGGNPFPILVGTSAGALNAAALASRADDFDAAVDSLGRVWSGFSAEQVYRADAFGVIRTGARWLTMLTVGWAIARWRRARPRSLLDNTPLEQLLRDWIDLGRVPGLMEAGHLHALAVTASSYSTGTHLTFVQARHPIQPWTRSQRLAVASPITHRHLLASAAIPFVFPAQPLAVDGRAHWCGDGSMRQAAPISPAVHLGAERILVIGAGRMHEAAARPPSGDDGAYPSLAQVAGHALSNIFLDALAVDIERLERINRTLALLPESARGQTHLRPIEVLVIAPSQRLDDLAARHLQALPAPVRTLLRGVGVAGRGEQARGAALASYLLFESAYTAELMALGTADTLARRDEVARFFGWCRRRQVRLPAAVPPPLMAGVE</sequence>
<evidence type="ECO:0000259" key="5">
    <source>
        <dbReference type="PROSITE" id="PS51635"/>
    </source>
</evidence>
<keyword evidence="7" id="KW-1185">Reference proteome</keyword>
<feature type="active site" description="Proton acceptor" evidence="4">
    <location>
        <position position="225"/>
    </location>
</feature>
<dbReference type="EMBL" id="JACIVI010000001">
    <property type="protein sequence ID" value="MBB1161020.1"/>
    <property type="molecule type" value="Genomic_DNA"/>
</dbReference>
<dbReference type="Pfam" id="PF01734">
    <property type="entry name" value="Patatin"/>
    <property type="match status" value="1"/>
</dbReference>
<dbReference type="InterPro" id="IPR050301">
    <property type="entry name" value="NTE"/>
</dbReference>
<dbReference type="GO" id="GO:0016787">
    <property type="term" value="F:hydrolase activity"/>
    <property type="evidence" value="ECO:0007669"/>
    <property type="project" value="UniProtKB-UniRule"/>
</dbReference>
<dbReference type="PROSITE" id="PS51635">
    <property type="entry name" value="PNPLA"/>
    <property type="match status" value="1"/>
</dbReference>
<evidence type="ECO:0000256" key="4">
    <source>
        <dbReference type="PROSITE-ProRule" id="PRU01161"/>
    </source>
</evidence>
<reference evidence="6 7" key="1">
    <citation type="submission" date="2020-08" db="EMBL/GenBank/DDBJ databases">
        <title>Aquariorum lacteus gen. nov., sp. nov., a new member of the family Comamonadaceae, isolated from freshwater aquarium.</title>
        <authorList>
            <person name="Chun S.-J."/>
        </authorList>
    </citation>
    <scope>NUCLEOTIDE SEQUENCE [LARGE SCALE GENOMIC DNA]</scope>
    <source>
        <strain evidence="6 7">SJAQ100</strain>
    </source>
</reference>
<comment type="caution">
    <text evidence="4">Lacks conserved residue(s) required for the propagation of feature annotation.</text>
</comment>
<dbReference type="InterPro" id="IPR002641">
    <property type="entry name" value="PNPLA_dom"/>
</dbReference>
<protein>
    <submittedName>
        <fullName evidence="6">Patatin-like phospholipase family protein</fullName>
    </submittedName>
</protein>
<organism evidence="6 7">
    <name type="scientific">Aquariibacter albus</name>
    <dbReference type="NCBI Taxonomy" id="2759899"/>
    <lineage>
        <taxon>Bacteria</taxon>
        <taxon>Pseudomonadati</taxon>
        <taxon>Pseudomonadota</taxon>
        <taxon>Betaproteobacteria</taxon>
        <taxon>Burkholderiales</taxon>
        <taxon>Sphaerotilaceae</taxon>
        <taxon>Aquariibacter</taxon>
    </lineage>
</organism>
<proteinExistence type="predicted"/>
<dbReference type="Proteomes" id="UP000586093">
    <property type="component" value="Unassembled WGS sequence"/>
</dbReference>
<evidence type="ECO:0000256" key="3">
    <source>
        <dbReference type="ARBA" id="ARBA00023098"/>
    </source>
</evidence>
<name>A0A839HNL8_9BURK</name>
<keyword evidence="2 4" id="KW-0442">Lipid degradation</keyword>
<dbReference type="GO" id="GO:0016042">
    <property type="term" value="P:lipid catabolic process"/>
    <property type="evidence" value="ECO:0007669"/>
    <property type="project" value="UniProtKB-UniRule"/>
</dbReference>
<dbReference type="InterPro" id="IPR016035">
    <property type="entry name" value="Acyl_Trfase/lysoPLipase"/>
</dbReference>
<gene>
    <name evidence="6" type="ORF">H4F90_03375</name>
</gene>
<keyword evidence="1 4" id="KW-0378">Hydrolase</keyword>
<dbReference type="Gene3D" id="3.40.1090.10">
    <property type="entry name" value="Cytosolic phospholipase A2 catalytic domain"/>
    <property type="match status" value="1"/>
</dbReference>
<dbReference type="PANTHER" id="PTHR14226:SF57">
    <property type="entry name" value="BLR7027 PROTEIN"/>
    <property type="match status" value="1"/>
</dbReference>
<evidence type="ECO:0000256" key="2">
    <source>
        <dbReference type="ARBA" id="ARBA00022963"/>
    </source>
</evidence>
<feature type="short sequence motif" description="GXSXG" evidence="4">
    <location>
        <begin position="53"/>
        <end position="57"/>
    </location>
</feature>
<evidence type="ECO:0000313" key="7">
    <source>
        <dbReference type="Proteomes" id="UP000586093"/>
    </source>
</evidence>
<evidence type="ECO:0000313" key="6">
    <source>
        <dbReference type="EMBL" id="MBB1161020.1"/>
    </source>
</evidence>
<evidence type="ECO:0000256" key="1">
    <source>
        <dbReference type="ARBA" id="ARBA00022801"/>
    </source>
</evidence>
<dbReference type="SUPFAM" id="SSF52151">
    <property type="entry name" value="FabD/lysophospholipase-like"/>
    <property type="match status" value="1"/>
</dbReference>
<dbReference type="RefSeq" id="WP_182661467.1">
    <property type="nucleotide sequence ID" value="NZ_JACIVI010000001.1"/>
</dbReference>
<keyword evidence="3 4" id="KW-0443">Lipid metabolism</keyword>
<feature type="active site" description="Nucleophile" evidence="4">
    <location>
        <position position="55"/>
    </location>
</feature>
<accession>A0A839HNL8</accession>
<dbReference type="PANTHER" id="PTHR14226">
    <property type="entry name" value="NEUROPATHY TARGET ESTERASE/SWISS CHEESE D.MELANOGASTER"/>
    <property type="match status" value="1"/>
</dbReference>